<dbReference type="Gene3D" id="1.25.40.10">
    <property type="entry name" value="Tetratricopeptide repeat domain"/>
    <property type="match status" value="1"/>
</dbReference>
<comment type="caution">
    <text evidence="1">The sequence shown here is derived from an EMBL/GenBank/DDBJ whole genome shotgun (WGS) entry which is preliminary data.</text>
</comment>
<dbReference type="Proteomes" id="UP000051330">
    <property type="component" value="Unassembled WGS sequence"/>
</dbReference>
<sequence length="318" mass="36219">MNNKIVAFPHNDEHHLDLGRAAMHAGEFEQAAEHFEAAYTHEHTFAVSRMLTEALLHAGHFQEAQSVAEEFITGYARTLTDGILFAQVLTESHRFLGAHEWLRSLSSLVHTPEEKTRFSEAGDFLIGREKQYLDAEKEAIATQTKQYLGIAGESVLMQTKLVSDMDNLPLATFNEIAPRLLTEQYLPQALRNTVALHFVTLGDEETRGLRWFDEDITFVPAQVDNPFDNSVQAAWTKFVDEYENNEPELATMVDQELHLYLLLLFPRVTSVVTDPDEWANYVVRRLSGNEKVITEASVVKRWQDRLDHELAALNDQPL</sequence>
<keyword evidence="2" id="KW-1185">Reference proteome</keyword>
<evidence type="ECO:0008006" key="3">
    <source>
        <dbReference type="Google" id="ProtNLM"/>
    </source>
</evidence>
<gene>
    <name evidence="1" type="ORF">FD09_GL001333</name>
</gene>
<evidence type="ECO:0000313" key="1">
    <source>
        <dbReference type="EMBL" id="KRL14169.1"/>
    </source>
</evidence>
<accession>A0A0R1N370</accession>
<organism evidence="1 2">
    <name type="scientific">Schleiferilactobacillus perolens DSM 12744</name>
    <dbReference type="NCBI Taxonomy" id="1423792"/>
    <lineage>
        <taxon>Bacteria</taxon>
        <taxon>Bacillati</taxon>
        <taxon>Bacillota</taxon>
        <taxon>Bacilli</taxon>
        <taxon>Lactobacillales</taxon>
        <taxon>Lactobacillaceae</taxon>
        <taxon>Schleiferilactobacillus</taxon>
    </lineage>
</organism>
<proteinExistence type="predicted"/>
<protein>
    <recommendedName>
        <fullName evidence="3">TPR repeat-containing protein</fullName>
    </recommendedName>
</protein>
<dbReference type="InterPro" id="IPR011990">
    <property type="entry name" value="TPR-like_helical_dom_sf"/>
</dbReference>
<dbReference type="STRING" id="1423792.FD09_GL001333"/>
<name>A0A0R1N370_9LACO</name>
<dbReference type="OrthoDB" id="1655898at2"/>
<dbReference type="RefSeq" id="WP_057818133.1">
    <property type="nucleotide sequence ID" value="NZ_AZEC01000002.1"/>
</dbReference>
<evidence type="ECO:0000313" key="2">
    <source>
        <dbReference type="Proteomes" id="UP000051330"/>
    </source>
</evidence>
<dbReference type="PATRIC" id="fig|1423792.3.peg.1352"/>
<dbReference type="AlphaFoldDB" id="A0A0R1N370"/>
<reference evidence="1 2" key="1">
    <citation type="journal article" date="2015" name="Genome Announc.">
        <title>Expanding the biotechnology potential of lactobacilli through comparative genomics of 213 strains and associated genera.</title>
        <authorList>
            <person name="Sun Z."/>
            <person name="Harris H.M."/>
            <person name="McCann A."/>
            <person name="Guo C."/>
            <person name="Argimon S."/>
            <person name="Zhang W."/>
            <person name="Yang X."/>
            <person name="Jeffery I.B."/>
            <person name="Cooney J.C."/>
            <person name="Kagawa T.F."/>
            <person name="Liu W."/>
            <person name="Song Y."/>
            <person name="Salvetti E."/>
            <person name="Wrobel A."/>
            <person name="Rasinkangas P."/>
            <person name="Parkhill J."/>
            <person name="Rea M.C."/>
            <person name="O'Sullivan O."/>
            <person name="Ritari J."/>
            <person name="Douillard F.P."/>
            <person name="Paul Ross R."/>
            <person name="Yang R."/>
            <person name="Briner A.E."/>
            <person name="Felis G.E."/>
            <person name="de Vos W.M."/>
            <person name="Barrangou R."/>
            <person name="Klaenhammer T.R."/>
            <person name="Caufield P.W."/>
            <person name="Cui Y."/>
            <person name="Zhang H."/>
            <person name="O'Toole P.W."/>
        </authorList>
    </citation>
    <scope>NUCLEOTIDE SEQUENCE [LARGE SCALE GENOMIC DNA]</scope>
    <source>
        <strain evidence="1 2">DSM 12744</strain>
    </source>
</reference>
<dbReference type="EMBL" id="AZEC01000002">
    <property type="protein sequence ID" value="KRL14169.1"/>
    <property type="molecule type" value="Genomic_DNA"/>
</dbReference>
<dbReference type="SUPFAM" id="SSF48452">
    <property type="entry name" value="TPR-like"/>
    <property type="match status" value="1"/>
</dbReference>